<evidence type="ECO:0000256" key="1">
    <source>
        <dbReference type="SAM" id="MobiDB-lite"/>
    </source>
</evidence>
<dbReference type="Proteomes" id="UP000503840">
    <property type="component" value="Unassembled WGS sequence"/>
</dbReference>
<dbReference type="GO" id="GO:0042834">
    <property type="term" value="F:peptidoglycan binding"/>
    <property type="evidence" value="ECO:0007669"/>
    <property type="project" value="InterPro"/>
</dbReference>
<comment type="caution">
    <text evidence="4">The sequence shown here is derived from an EMBL/GenBank/DDBJ whole genome shotgun (WGS) entry which is preliminary data.</text>
</comment>
<feature type="signal peptide" evidence="2">
    <location>
        <begin position="1"/>
        <end position="26"/>
    </location>
</feature>
<dbReference type="RefSeq" id="WP_174404727.1">
    <property type="nucleotide sequence ID" value="NZ_BLVO01000013.1"/>
</dbReference>
<dbReference type="PROSITE" id="PS51724">
    <property type="entry name" value="SPOR"/>
    <property type="match status" value="1"/>
</dbReference>
<gene>
    <name evidence="4" type="ORF">DSM101010T_13980</name>
</gene>
<feature type="domain" description="SPOR" evidence="3">
    <location>
        <begin position="42"/>
        <end position="123"/>
    </location>
</feature>
<dbReference type="SUPFAM" id="SSF48452">
    <property type="entry name" value="TPR-like"/>
    <property type="match status" value="1"/>
</dbReference>
<dbReference type="InterPro" id="IPR007730">
    <property type="entry name" value="SPOR-like_dom"/>
</dbReference>
<evidence type="ECO:0000313" key="4">
    <source>
        <dbReference type="EMBL" id="GFM33033.1"/>
    </source>
</evidence>
<feature type="region of interest" description="Disordered" evidence="1">
    <location>
        <begin position="155"/>
        <end position="185"/>
    </location>
</feature>
<evidence type="ECO:0000256" key="2">
    <source>
        <dbReference type="SAM" id="SignalP"/>
    </source>
</evidence>
<dbReference type="Pfam" id="PF14559">
    <property type="entry name" value="TPR_19"/>
    <property type="match status" value="1"/>
</dbReference>
<feature type="chain" id="PRO_5029548382" description="SPOR domain-containing protein" evidence="2">
    <location>
        <begin position="27"/>
        <end position="739"/>
    </location>
</feature>
<proteinExistence type="predicted"/>
<keyword evidence="5" id="KW-1185">Reference proteome</keyword>
<keyword evidence="2" id="KW-0732">Signal</keyword>
<dbReference type="EMBL" id="BLVO01000013">
    <property type="protein sequence ID" value="GFM33033.1"/>
    <property type="molecule type" value="Genomic_DNA"/>
</dbReference>
<name>A0A7J0BH10_9BACT</name>
<accession>A0A7J0BH10</accession>
<organism evidence="4 5">
    <name type="scientific">Desulfovibrio subterraneus</name>
    <dbReference type="NCBI Taxonomy" id="2718620"/>
    <lineage>
        <taxon>Bacteria</taxon>
        <taxon>Pseudomonadati</taxon>
        <taxon>Thermodesulfobacteriota</taxon>
        <taxon>Desulfovibrionia</taxon>
        <taxon>Desulfovibrionales</taxon>
        <taxon>Desulfovibrionaceae</taxon>
        <taxon>Desulfovibrio</taxon>
    </lineage>
</organism>
<dbReference type="AlphaFoldDB" id="A0A7J0BH10"/>
<sequence>MIPARIFTRFCLPALLALLVLPTCTAALRAADNAPVTDIPPAPAGSIWSVQTDSARNPAGAAQAVLRMRSSVTPEARMLLLYSADSSPWYVVELTASPDREAARQAAEAYLRISGRKAVVRQMDATLHEERTVPEALLREPQNIAQLSAANTAADPVAQASSVSTADQTPLRAEPQPASGQIDNEQSASVLVDNEQSASVLVDNEQSASVLVDNEQPASVLVDNEQPASVLVDNEQSASVLADSEQSAPMLTSVLAEDGQTAPGEAVTANAEAAVAPEQRAPYTPFNADSRQAALIIARSTFMQGDHEGARAMYRVLLTQYGPDEEIVAGYVDTLLEGRRWAEAESELAAWRVRSPQSLDAIRQTARLYLLMADENGNYEAAFPWLETILEQTPEDTDIKSDYAYARLNAGDWNGALALFSDVLDADPGNTDAAEAVRIICRDHSPQLRADFRSEVQTGNISINTLETEYSRQLNPAWRLAVSEERSSIHRKGNNQGTTGIATEILRHSVRARNDINTRWSLLSGISYFSGKAEGMGAEAGFERRDLLGGTLSLEGELNAPWLSTLDAVDREGTTDTYTARYERPLNDFWSMSASAGAVRYSLENISGYSWQEREEFALTRSIRYLPDLSASYIFTRTRQHYRQNDPAERPVDLVDKEDIHALRLEMLHWYNDYVALRAFGSAGYDVFRPSPLFGAGGGLRFRLGERIDLDAGFEYNNDTGQVGGGEAKALTSSIIFRF</sequence>
<evidence type="ECO:0000259" key="3">
    <source>
        <dbReference type="PROSITE" id="PS51724"/>
    </source>
</evidence>
<dbReference type="InterPro" id="IPR011990">
    <property type="entry name" value="TPR-like_helical_dom_sf"/>
</dbReference>
<reference evidence="4 5" key="1">
    <citation type="submission" date="2020-05" db="EMBL/GenBank/DDBJ databases">
        <title>Draft genome sequence of Desulfovibrio sp. strain HN2T.</title>
        <authorList>
            <person name="Ueno A."/>
            <person name="Tamazawa S."/>
            <person name="Tamamura S."/>
            <person name="Murakami T."/>
            <person name="Kiyama T."/>
            <person name="Inomata H."/>
            <person name="Amano Y."/>
            <person name="Miyakawa K."/>
            <person name="Tamaki H."/>
            <person name="Naganuma T."/>
            <person name="Kaneko K."/>
        </authorList>
    </citation>
    <scope>NUCLEOTIDE SEQUENCE [LARGE SCALE GENOMIC DNA]</scope>
    <source>
        <strain evidence="4 5">HN2</strain>
    </source>
</reference>
<protein>
    <recommendedName>
        <fullName evidence="3">SPOR domain-containing protein</fullName>
    </recommendedName>
</protein>
<dbReference type="Gene3D" id="1.25.40.10">
    <property type="entry name" value="Tetratricopeptide repeat domain"/>
    <property type="match status" value="1"/>
</dbReference>
<evidence type="ECO:0000313" key="5">
    <source>
        <dbReference type="Proteomes" id="UP000503840"/>
    </source>
</evidence>
<feature type="compositionally biased region" description="Polar residues" evidence="1">
    <location>
        <begin position="159"/>
        <end position="168"/>
    </location>
</feature>